<reference evidence="4 5" key="1">
    <citation type="journal article" date="2024" name="bioRxiv">
        <title>A reference genome for Trichogramma kaykai: A tiny desert-dwelling parasitoid wasp with competing sex-ratio distorters.</title>
        <authorList>
            <person name="Culotta J."/>
            <person name="Lindsey A.R."/>
        </authorList>
    </citation>
    <scope>NUCLEOTIDE SEQUENCE [LARGE SCALE GENOMIC DNA]</scope>
    <source>
        <strain evidence="4 5">KSX58</strain>
    </source>
</reference>
<organism evidence="4 5">
    <name type="scientific">Trichogramma kaykai</name>
    <dbReference type="NCBI Taxonomy" id="54128"/>
    <lineage>
        <taxon>Eukaryota</taxon>
        <taxon>Metazoa</taxon>
        <taxon>Ecdysozoa</taxon>
        <taxon>Arthropoda</taxon>
        <taxon>Hexapoda</taxon>
        <taxon>Insecta</taxon>
        <taxon>Pterygota</taxon>
        <taxon>Neoptera</taxon>
        <taxon>Endopterygota</taxon>
        <taxon>Hymenoptera</taxon>
        <taxon>Apocrita</taxon>
        <taxon>Proctotrupomorpha</taxon>
        <taxon>Chalcidoidea</taxon>
        <taxon>Trichogrammatidae</taxon>
        <taxon>Trichogramma</taxon>
    </lineage>
</organism>
<sequence length="1618" mass="188817">MINMKPYDNKYVSNENNKNSILTGSQLLYSHIDYVLFLLKESIQNEYYSSVWSKNVFGDSDSNNKVKEILRTKEHIQIIHSCDDNCETCENGHWICLYYNTKAFYVYDSLNCKTLNGMQIKFIKKLFPYTSEYNIFFPTVQQQREGSFDCGVFAITFAISLAFKINPADFIYDYDALRPHIYNIFTKYKTLVQCPILERKAISKSIFSRIPSIDEIKGITNVQGVSCYASAIFQSIYHNSYIRDTILSSKSTNSLKACFLQYLHKTSDVDIMKLRMSTGSAEFSKRAQQDVAEFFNYLCQFSEELRSIIEFRYYYEYFCKKCLYSKNNQVESSMIKSLVVPRNSSCSLQNLIESNSITQTEICCNDNCRTFLQEKFHPSYLNKVVVLQLNIFVSTYTAVNKINDFHLENPLNDVIKFNEKNYKVSSVIFHIGIDGEEGHYICMIRGQRDDNTNIWIEANDNVVTEKRWSTQEQNAYMIFMEEISSDSISNHSFLLVNDSNSNSDLRNKTLTEKENINSQSSSNSDSQKSVDYYKIYMEKNLAQNRERRENKRNTAAKNQQVTKSQNQRKCSNYYNKNKGKILEKLREKRAIAKKLNPKSKKLENDKVKKDQILTNQIFRRATKRKNDSQNEYESITFGHDCVKNMRTIDDDCSENFNNYNNHDTGNDNGLIVTPNSIKNSLEVSNSIKKKYTLFKRNLKSTKFLIEDKEYYIKNLIDKIDSASFSDRKMEADHLVTHCIYLRDDKLFKFKNSLKLCRERAGMFLARLGGIVIEENLECAITALCGIAGHSSSSEPWYNTGAYCVLESNKEDYEKKQVGDFNLIVDNKGTVMNMLPNLQETKFNRKIWTCNRLCKSIDKDIIKELKHLYEDLSELSFDTAHRYFQTVDFCAAESRNVDKKGHPEICYMNPITCGSKFLYLHVLSFHYPQLRTLKRIIYRIKQIYAQIVKIESSLIEGDYESLKIILSESEKILSRVDPSKVNEISLDENELKNIFQVGIKEYTKIILDTPIIPCVSCERLFRSKSVEKAETLSKREDPSEELLELEFERLIGVPLKKNVTKIDLLERHCGPNGFDGKYVCTTCRPKVKNNEMPSMCVLNNMAVAEIPIEISNLNEFEKTLIQRAKAFQSILKLDTVMKKNIPHHVKIDKVKGRTFHLPLPIEETLEKICSETDPLNTDNNLFILVRSWPSKAKIIWEDLIDIKKIWKALDWLKRNNPHYKKIILPLQAQELLKQLNKENLQYEISNNNTNIESEENEPENLADPGINNSQKKGALLTQKVETDSYYEEYTIYPLYGNKINEKDNKLYQMLKVFARPIDYRSNNLDLLCFPDLYPTGINGQYEFRNVKLRDFDYIRARLTSIHSRFRTNKQFLFFSLYNNTMRQLNGGIFHKLNITNPKYKCTAGELLANINNTEYSSNIMSIFARLRGTQAYWSRVRNDINCMMFEYGPVTWFITFSPGEWMWSGLREFIRTVNGWKHDKRSISELITIDPVSASIYIYHTFKAMLAYILSPANPIGKVLHYYYTCEYQGRGMPHYHCLFWIKDAPIYGTSTNQEVSEFILKYVTCHVPNRKTSPELYRRVMDYQQHKHNNYCMRSKKKLLQESKRIADLGFLGPLVKH</sequence>
<feature type="region of interest" description="Disordered" evidence="2">
    <location>
        <begin position="543"/>
        <end position="567"/>
    </location>
</feature>
<evidence type="ECO:0000313" key="5">
    <source>
        <dbReference type="Proteomes" id="UP001627154"/>
    </source>
</evidence>
<dbReference type="InterPro" id="IPR038765">
    <property type="entry name" value="Papain-like_cys_pep_sf"/>
</dbReference>
<dbReference type="Pfam" id="PF14214">
    <property type="entry name" value="Helitron_like_N"/>
    <property type="match status" value="1"/>
</dbReference>
<dbReference type="EMBL" id="JBJJXI010000122">
    <property type="protein sequence ID" value="KAL3389927.1"/>
    <property type="molecule type" value="Genomic_DNA"/>
</dbReference>
<name>A0ABD2WAH7_9HYME</name>
<dbReference type="InterPro" id="IPR025476">
    <property type="entry name" value="Helitron_helicase-like"/>
</dbReference>
<dbReference type="PROSITE" id="PS50235">
    <property type="entry name" value="USP_3"/>
    <property type="match status" value="1"/>
</dbReference>
<gene>
    <name evidence="4" type="ORF">TKK_015282</name>
</gene>
<dbReference type="InterPro" id="IPR046700">
    <property type="entry name" value="DUF6570"/>
</dbReference>
<comment type="similarity">
    <text evidence="1">Belongs to the peptidase C19 family.</text>
</comment>
<dbReference type="PANTHER" id="PTHR24006">
    <property type="entry name" value="UBIQUITIN CARBOXYL-TERMINAL HYDROLASE"/>
    <property type="match status" value="1"/>
</dbReference>
<protein>
    <recommendedName>
        <fullName evidence="3">USP domain-containing protein</fullName>
    </recommendedName>
</protein>
<evidence type="ECO:0000256" key="1">
    <source>
        <dbReference type="ARBA" id="ARBA00009085"/>
    </source>
</evidence>
<dbReference type="Pfam" id="PF20209">
    <property type="entry name" value="DUF6570"/>
    <property type="match status" value="1"/>
</dbReference>
<keyword evidence="5" id="KW-1185">Reference proteome</keyword>
<evidence type="ECO:0000256" key="2">
    <source>
        <dbReference type="SAM" id="MobiDB-lite"/>
    </source>
</evidence>
<dbReference type="CDD" id="cd02257">
    <property type="entry name" value="Peptidase_C19"/>
    <property type="match status" value="1"/>
</dbReference>
<comment type="caution">
    <text evidence="4">The sequence shown here is derived from an EMBL/GenBank/DDBJ whole genome shotgun (WGS) entry which is preliminary data.</text>
</comment>
<dbReference type="Proteomes" id="UP001627154">
    <property type="component" value="Unassembled WGS sequence"/>
</dbReference>
<evidence type="ECO:0000259" key="3">
    <source>
        <dbReference type="PROSITE" id="PS50235"/>
    </source>
</evidence>
<proteinExistence type="inferred from homology"/>
<dbReference type="InterPro" id="IPR028889">
    <property type="entry name" value="USP"/>
</dbReference>
<accession>A0ABD2WAH7</accession>
<feature type="region of interest" description="Disordered" evidence="2">
    <location>
        <begin position="1248"/>
        <end position="1267"/>
    </location>
</feature>
<dbReference type="SUPFAM" id="SSF54001">
    <property type="entry name" value="Cysteine proteinases"/>
    <property type="match status" value="2"/>
</dbReference>
<feature type="domain" description="USP" evidence="3">
    <location>
        <begin position="217"/>
        <end position="483"/>
    </location>
</feature>
<dbReference type="Gene3D" id="3.90.70.10">
    <property type="entry name" value="Cysteine proteinases"/>
    <property type="match status" value="1"/>
</dbReference>
<feature type="compositionally biased region" description="Polar residues" evidence="2">
    <location>
        <begin position="553"/>
        <end position="567"/>
    </location>
</feature>
<evidence type="ECO:0000313" key="4">
    <source>
        <dbReference type="EMBL" id="KAL3389927.1"/>
    </source>
</evidence>
<dbReference type="InterPro" id="IPR050164">
    <property type="entry name" value="Peptidase_C19"/>
</dbReference>